<evidence type="ECO:0000256" key="1">
    <source>
        <dbReference type="SAM" id="MobiDB-lite"/>
    </source>
</evidence>
<dbReference type="Proteomes" id="UP000221132">
    <property type="component" value="Segment"/>
</dbReference>
<feature type="region of interest" description="Disordered" evidence="1">
    <location>
        <begin position="73"/>
        <end position="102"/>
    </location>
</feature>
<dbReference type="Gene3D" id="1.20.5.400">
    <property type="match status" value="1"/>
</dbReference>
<dbReference type="InterPro" id="IPR024374">
    <property type="entry name" value="Phage_phi-29_Gp7"/>
</dbReference>
<gene>
    <name evidence="2" type="ORF">HARAMBE_16</name>
</gene>
<sequence>MTWEEYEAMLNDLANSELDVETRTSHLLSLKKDGATLFTEHEERATSIAERDEKIIKLRDENRRLFLEIPTDRSKSPEEIKEEETKEFEQTVTISDLRKGRV</sequence>
<reference evidence="3" key="1">
    <citation type="submission" date="2017-03" db="EMBL/GenBank/DDBJ databases">
        <authorList>
            <person name="Abille Z."/>
            <person name="Afsharjavan R."/>
            <person name="Alms C.E."/>
            <person name="Anil A."/>
            <person name="Azuma E.A."/>
            <person name="Boateng D."/>
            <person name="Bowden K.V."/>
            <person name="Bui Q."/>
            <person name="Callaghan K.D."/>
            <person name="Canova P.N."/>
            <person name="Carter A.-G.V."/>
            <person name="Carty B."/>
            <person name="Choudhary A."/>
            <person name="Chugh K."/>
            <person name="Clark C.B."/>
            <person name="Clark J."/>
            <person name="Cortez R."/>
            <person name="Dalwadi R.M."/>
            <person name="Daou G."/>
            <person name="Das M."/>
            <person name="Dasari S."/>
            <person name="Davis E.H."/>
            <person name="Defreitas N."/>
            <person name="Demirji J."/>
            <person name="Endres C."/>
            <person name="Fakhar S."/>
            <person name="Feeley N."/>
            <person name="Flores D.C."/>
            <person name="Fowler A.R."/>
            <person name="George T."/>
            <person name="Greis H.L."/>
            <person name="Groleau D.L."/>
            <person name="Gulati J.K."/>
            <person name="Guzman W."/>
            <person name="Hallworth A.N."/>
            <person name="Hariri A."/>
            <person name="Haya V.N."/>
            <person name="Hoffman A.K."/>
            <person name="Horne B."/>
            <person name="Howard T."/>
            <person name="Iglesia A.J."/>
            <person name="Ijezie O.D."/>
            <person name="Incognito N.A."/>
            <person name="Inen J.A."/>
            <person name="Jaiswal A."/>
            <person name="Jezek R.A."/>
            <person name="Kawa A.C."/>
            <person name="Khan F."/>
            <person name="Khin A.C."/>
            <person name="Knapo J."/>
            <person name="Kong A.S."/>
            <person name="Le B.Q."/>
            <person name="Le Q.M."/>
            <person name="Le T.-H.M."/>
            <person name="Lee M."/>
            <person name="Lockwood J.L."/>
            <person name="Loto-Rojas G.S."/>
            <person name="Mantzavinos A."/>
            <person name="Martinez D.R."/>
            <person name="Meadows A.R."/>
            <person name="Mehr S."/>
            <person name="Mellon M.N."/>
            <person name="Memon S."/>
            <person name="Miller B."/>
            <person name="Min S."/>
            <person name="Mitchell L.M."/>
            <person name="Mohamed I.R."/>
            <person name="Mohammed F.O."/>
            <person name="More S."/>
            <person name="Muntaha S."/>
            <person name="Nadeem I."/>
            <person name="Ndjeumen-Njinguet A.S."/>
            <person name="Ng P."/>
            <person name="Ngu V.E."/>
            <person name="Nguyen B.N."/>
            <person name="OHern C.T."/>
            <person name="Oboh U.S."/>
            <person name="Pagano C.W."/>
            <person name="Panakal P.R."/>
            <person name="Park D.A."/>
            <person name="Parsana D."/>
            <person name="Patel P."/>
            <person name="Patel V.S."/>
            <person name="Patwardhan V.M."/>
            <person name="Pawar S.D."/>
            <person name="Payne V.R."/>
            <person name="Petricel I.M."/>
            <person name="Phillips C."/>
            <person name="Puglisi K.M."/>
            <person name="Ramaprasad G."/>
            <person name="Raza A.S."/>
            <person name="Rivera-Oven A.G."/>
            <person name="Robins E."/>
            <person name="Roeun D.C."/>
            <person name="Rostovtseva N."/>
            <person name="Sadat M."/>
            <person name="Seas A."/>
            <person name="So E.J."/>
            <person name="Sogbesan C."/>
            <person name="Strumsky L.A."/>
            <person name="Sun J.L."/>
            <person name="Sutherland H.J."/>
            <person name="Tchakounte I."/>
            <person name="Tewell J.R."/>
            <person name="Thapa D.J."/>
            <person name="Tkach Y."/>
            <person name="Tran C.D."/>
            <person name="Tran V."/>
            <person name="Vithayathil T."/>
            <person name="Vivekanandan A."/>
            <person name="Wang S.R."/>
            <person name="White E."/>
            <person name="Yang A.L."/>
            <person name="Ye D.T."/>
            <person name="Yirenkyi M."/>
            <person name="Zarb J.S."/>
            <person name="Zhang S."/>
            <person name="Zhou M.T."/>
            <person name="Cao A."/>
            <person name="Nguyen K.M."/>
            <person name="Patel K."/>
            <person name="Patel P."/>
            <person name="Pennington E."/>
            <person name="Sendze O."/>
            <person name="Zahangir S."/>
            <person name="Correa-Mendez M."/>
            <person name="Fabian M.F."/>
            <person name="Liu S."/>
            <person name="Jethmalani Y."/>
            <person name="Nunn R."/>
            <person name="Prakash A."/>
            <person name="Louise T."/>
            <person name="Johnson A."/>
            <person name="Erill I."/>
            <person name="Caruso S.M."/>
        </authorList>
    </citation>
    <scope>NUCLEOTIDE SEQUENCE [LARGE SCALE GENOMIC DNA]</scope>
</reference>
<organism evidence="2 3">
    <name type="scientific">Bacillus phage Harambe</name>
    <dbReference type="NCBI Taxonomy" id="1981931"/>
    <lineage>
        <taxon>Viruses</taxon>
        <taxon>Duplodnaviria</taxon>
        <taxon>Heunggongvirae</taxon>
        <taxon>Uroviricota</taxon>
        <taxon>Caudoviricetes</taxon>
        <taxon>Salasmaviridae</taxon>
        <taxon>Harambevirus</taxon>
        <taxon>Harambevirus harambe</taxon>
    </lineage>
</organism>
<accession>A0A1W6JSG8</accession>
<evidence type="ECO:0000313" key="2">
    <source>
        <dbReference type="EMBL" id="ARM70165.1"/>
    </source>
</evidence>
<keyword evidence="3" id="KW-1185">Reference proteome</keyword>
<feature type="compositionally biased region" description="Basic and acidic residues" evidence="1">
    <location>
        <begin position="73"/>
        <end position="89"/>
    </location>
</feature>
<dbReference type="EMBL" id="KY821088">
    <property type="protein sequence ID" value="ARM70165.1"/>
    <property type="molecule type" value="Genomic_DNA"/>
</dbReference>
<protein>
    <submittedName>
        <fullName evidence="2">Scaffolding protein</fullName>
    </submittedName>
</protein>
<evidence type="ECO:0000313" key="3">
    <source>
        <dbReference type="Proteomes" id="UP000221132"/>
    </source>
</evidence>
<name>A0A1W6JSG8_9CAUD</name>
<dbReference type="Pfam" id="PF11418">
    <property type="entry name" value="Scaffolding_pro"/>
    <property type="match status" value="1"/>
</dbReference>
<proteinExistence type="predicted"/>